<accession>A0A261Y6R8</accession>
<evidence type="ECO:0000256" key="3">
    <source>
        <dbReference type="ARBA" id="ARBA00005348"/>
    </source>
</evidence>
<evidence type="ECO:0000313" key="10">
    <source>
        <dbReference type="EMBL" id="OZJ06289.1"/>
    </source>
</evidence>
<dbReference type="PANTHER" id="PTHR10130">
    <property type="entry name" value="PEROXISOMAL TARGETING SIGNAL 1 RECEPTOR PEX5"/>
    <property type="match status" value="1"/>
</dbReference>
<keyword evidence="4" id="KW-0963">Cytoplasm</keyword>
<dbReference type="GO" id="GO:0005052">
    <property type="term" value="F:peroxisome matrix targeting signal-1 binding"/>
    <property type="evidence" value="ECO:0007669"/>
    <property type="project" value="TreeGrafter"/>
</dbReference>
<name>A0A261Y6R8_9FUNG</name>
<comment type="subcellular location">
    <subcellularLocation>
        <location evidence="2">Cytoplasm</location>
    </subcellularLocation>
    <subcellularLocation>
        <location evidence="1">Peroxisome</location>
    </subcellularLocation>
</comment>
<dbReference type="InterPro" id="IPR011990">
    <property type="entry name" value="TPR-like_helical_dom_sf"/>
</dbReference>
<dbReference type="PANTHER" id="PTHR10130:SF0">
    <property type="entry name" value="GH08708P"/>
    <property type="match status" value="1"/>
</dbReference>
<evidence type="ECO:0000256" key="6">
    <source>
        <dbReference type="ARBA" id="ARBA00022803"/>
    </source>
</evidence>
<protein>
    <submittedName>
        <fullName evidence="10">Uncharacterized protein</fullName>
    </submittedName>
</protein>
<dbReference type="SUPFAM" id="SSF48452">
    <property type="entry name" value="TPR-like"/>
    <property type="match status" value="1"/>
</dbReference>
<dbReference type="InterPro" id="IPR024111">
    <property type="entry name" value="PEX5/PEX5L"/>
</dbReference>
<dbReference type="SMART" id="SM00028">
    <property type="entry name" value="TPR"/>
    <property type="match status" value="4"/>
</dbReference>
<evidence type="ECO:0000256" key="1">
    <source>
        <dbReference type="ARBA" id="ARBA00004275"/>
    </source>
</evidence>
<evidence type="ECO:0000313" key="11">
    <source>
        <dbReference type="Proteomes" id="UP000242875"/>
    </source>
</evidence>
<dbReference type="GO" id="GO:0016560">
    <property type="term" value="P:protein import into peroxisome matrix, docking"/>
    <property type="evidence" value="ECO:0007669"/>
    <property type="project" value="TreeGrafter"/>
</dbReference>
<keyword evidence="7" id="KW-0576">Peroxisome</keyword>
<keyword evidence="6 8" id="KW-0802">TPR repeat</keyword>
<evidence type="ECO:0000256" key="9">
    <source>
        <dbReference type="SAM" id="MobiDB-lite"/>
    </source>
</evidence>
<dbReference type="EMBL" id="MVBO01000005">
    <property type="protein sequence ID" value="OZJ06289.1"/>
    <property type="molecule type" value="Genomic_DNA"/>
</dbReference>
<comment type="similarity">
    <text evidence="3">Belongs to the peroxisomal targeting signal receptor family.</text>
</comment>
<evidence type="ECO:0000256" key="7">
    <source>
        <dbReference type="ARBA" id="ARBA00023140"/>
    </source>
</evidence>
<feature type="repeat" description="TPR" evidence="8">
    <location>
        <begin position="582"/>
        <end position="615"/>
    </location>
</feature>
<keyword evidence="11" id="KW-1185">Reference proteome</keyword>
<evidence type="ECO:0000256" key="5">
    <source>
        <dbReference type="ARBA" id="ARBA00022737"/>
    </source>
</evidence>
<dbReference type="Gene3D" id="1.25.40.10">
    <property type="entry name" value="Tetratricopeptide repeat domain"/>
    <property type="match status" value="1"/>
</dbReference>
<dbReference type="Pfam" id="PF13181">
    <property type="entry name" value="TPR_8"/>
    <property type="match status" value="2"/>
</dbReference>
<comment type="caution">
    <text evidence="10">The sequence shown here is derived from an EMBL/GenBank/DDBJ whole genome shotgun (WGS) entry which is preliminary data.</text>
</comment>
<evidence type="ECO:0000256" key="8">
    <source>
        <dbReference type="PROSITE-ProRule" id="PRU00339"/>
    </source>
</evidence>
<reference evidence="10 11" key="1">
    <citation type="journal article" date="2017" name="Mycologia">
        <title>Bifiguratus adelaidae, gen. et sp. nov., a new member of Mucoromycotina in endophytic and soil-dwelling habitats.</title>
        <authorList>
            <person name="Torres-Cruz T.J."/>
            <person name="Billingsley Tobias T.L."/>
            <person name="Almatruk M."/>
            <person name="Hesse C."/>
            <person name="Kuske C.R."/>
            <person name="Desiro A."/>
            <person name="Benucci G.M."/>
            <person name="Bonito G."/>
            <person name="Stajich J.E."/>
            <person name="Dunlap C."/>
            <person name="Arnold A.E."/>
            <person name="Porras-Alfaro A."/>
        </authorList>
    </citation>
    <scope>NUCLEOTIDE SEQUENCE [LARGE SCALE GENOMIC DNA]</scope>
    <source>
        <strain evidence="10 11">AZ0501</strain>
    </source>
</reference>
<feature type="region of interest" description="Disordered" evidence="9">
    <location>
        <begin position="26"/>
        <end position="52"/>
    </location>
</feature>
<sequence length="712" mass="80555">MSMSQLVDGADCGPVNPLNGLMKQFSQDRSLQQDRIASTSRHQPSFRNRGKAPAHHELEFAEEFHRQVTGSQIPHSQEFDAVLNRMDTLRLGAPPLHASPAGDWSQDFLNASPQVGKPDLMVDPSQYEEFNRIFKDASRADGWVGEFTQYNPPPMMNQLDHHDVKAFNEAFEQAEQTANWEKEFAALEGQGSWADEFAAQEKSDIVVGDEKEALRLTAGKLLNSVSNSDNPKFKNSQFMAFMQKLRDNEVEIEGQKVVPGKGKVGEDWAAEFQGTQAHTRGGDWATEFGHQQLDHRSEPIQNNDWATEFQSAVSKDSVHDHDWVTDFARDMGLTDRYEMGKGDELNDWVSQYRQNIEHLRTAQDTEWDSMQKDWEKYSPDKGLGYRADAPEYATYQFTSDNPFLNMTPAQLDKTLQSAQENMHLAESILALEAKLQLDPQDATSWFSLGVKQQENERDGAAIAALRRSLELDSSLNDAWLSLAVSYVNENCRADAYDALHAWIIHHPIYSSLPATKGKQTVSSADRHQHITNFFLEAARSQSADNMDPDVQVGLGVLFNVSEEYDKAIDCFRAALESRPTDYLLWNKLGATLANSRDTQHAIEAYFEALSINPSYIRARYNLAISCINMEQHKEAAEHLLHALSLQGREDQDMSGRKLRDSFGEERVVGVMGGMSDSVWDALRMVMFMMNRSDLANEAEVRNITAFRRDFEF</sequence>
<dbReference type="AlphaFoldDB" id="A0A261Y6R8"/>
<dbReference type="PROSITE" id="PS50005">
    <property type="entry name" value="TPR"/>
    <property type="match status" value="2"/>
</dbReference>
<keyword evidence="5" id="KW-0677">Repeat</keyword>
<dbReference type="OrthoDB" id="10006023at2759"/>
<feature type="compositionally biased region" description="Polar residues" evidence="9">
    <location>
        <begin position="26"/>
        <end position="46"/>
    </location>
</feature>
<dbReference type="InterPro" id="IPR019734">
    <property type="entry name" value="TPR_rpt"/>
</dbReference>
<proteinExistence type="inferred from homology"/>
<gene>
    <name evidence="10" type="ORF">BZG36_00805</name>
</gene>
<dbReference type="GO" id="GO:0005829">
    <property type="term" value="C:cytosol"/>
    <property type="evidence" value="ECO:0007669"/>
    <property type="project" value="TreeGrafter"/>
</dbReference>
<evidence type="ECO:0000256" key="2">
    <source>
        <dbReference type="ARBA" id="ARBA00004496"/>
    </source>
</evidence>
<dbReference type="GO" id="GO:0005778">
    <property type="term" value="C:peroxisomal membrane"/>
    <property type="evidence" value="ECO:0007669"/>
    <property type="project" value="TreeGrafter"/>
</dbReference>
<dbReference type="Proteomes" id="UP000242875">
    <property type="component" value="Unassembled WGS sequence"/>
</dbReference>
<evidence type="ECO:0000256" key="4">
    <source>
        <dbReference type="ARBA" id="ARBA00022490"/>
    </source>
</evidence>
<organism evidence="10 11">
    <name type="scientific">Bifiguratus adelaidae</name>
    <dbReference type="NCBI Taxonomy" id="1938954"/>
    <lineage>
        <taxon>Eukaryota</taxon>
        <taxon>Fungi</taxon>
        <taxon>Fungi incertae sedis</taxon>
        <taxon>Mucoromycota</taxon>
        <taxon>Mucoromycotina</taxon>
        <taxon>Endogonomycetes</taxon>
        <taxon>Endogonales</taxon>
        <taxon>Endogonales incertae sedis</taxon>
        <taxon>Bifiguratus</taxon>
    </lineage>
</organism>
<feature type="repeat" description="TPR" evidence="8">
    <location>
        <begin position="548"/>
        <end position="581"/>
    </location>
</feature>